<dbReference type="Proteomes" id="UP000194127">
    <property type="component" value="Unassembled WGS sequence"/>
</dbReference>
<evidence type="ECO:0000256" key="2">
    <source>
        <dbReference type="SAM" id="SignalP"/>
    </source>
</evidence>
<proteinExistence type="predicted"/>
<gene>
    <name evidence="3" type="ORF">POSPLADRAFT_1040709</name>
</gene>
<dbReference type="RefSeq" id="XP_024337550.1">
    <property type="nucleotide sequence ID" value="XM_024477788.1"/>
</dbReference>
<feature type="compositionally biased region" description="Polar residues" evidence="1">
    <location>
        <begin position="109"/>
        <end position="122"/>
    </location>
</feature>
<accession>A0A1X6MWZ2</accession>
<feature type="chain" id="PRO_5012417136" evidence="2">
    <location>
        <begin position="28"/>
        <end position="175"/>
    </location>
</feature>
<evidence type="ECO:0000313" key="3">
    <source>
        <dbReference type="EMBL" id="OSX60756.1"/>
    </source>
</evidence>
<reference evidence="3 4" key="1">
    <citation type="submission" date="2017-04" db="EMBL/GenBank/DDBJ databases">
        <title>Genome Sequence of the Model Brown-Rot Fungus Postia placenta SB12.</title>
        <authorList>
            <consortium name="DOE Joint Genome Institute"/>
            <person name="Gaskell J."/>
            <person name="Kersten P."/>
            <person name="Larrondo L.F."/>
            <person name="Canessa P."/>
            <person name="Martinez D."/>
            <person name="Hibbett D."/>
            <person name="Schmoll M."/>
            <person name="Kubicek C.P."/>
            <person name="Martinez A.T."/>
            <person name="Yadav J."/>
            <person name="Master E."/>
            <person name="Magnuson J.K."/>
            <person name="James T."/>
            <person name="Yaver D."/>
            <person name="Berka R."/>
            <person name="Labutti K."/>
            <person name="Lipzen A."/>
            <person name="Aerts A."/>
            <person name="Barry K."/>
            <person name="Henrissat B."/>
            <person name="Blanchette R."/>
            <person name="Grigoriev I."/>
            <person name="Cullen D."/>
        </authorList>
    </citation>
    <scope>NUCLEOTIDE SEQUENCE [LARGE SCALE GENOMIC DNA]</scope>
    <source>
        <strain evidence="3 4">MAD-698-R-SB12</strain>
    </source>
</reference>
<feature type="signal peptide" evidence="2">
    <location>
        <begin position="1"/>
        <end position="27"/>
    </location>
</feature>
<dbReference type="GeneID" id="36322738"/>
<evidence type="ECO:0000256" key="1">
    <source>
        <dbReference type="SAM" id="MobiDB-lite"/>
    </source>
</evidence>
<keyword evidence="2" id="KW-0732">Signal</keyword>
<dbReference type="AlphaFoldDB" id="A0A1X6MWZ2"/>
<keyword evidence="4" id="KW-1185">Reference proteome</keyword>
<dbReference type="EMBL" id="KZ110600">
    <property type="protein sequence ID" value="OSX60756.1"/>
    <property type="molecule type" value="Genomic_DNA"/>
</dbReference>
<evidence type="ECO:0000313" key="4">
    <source>
        <dbReference type="Proteomes" id="UP000194127"/>
    </source>
</evidence>
<sequence length="175" mass="17919">MLLFRNAFLPALSAAAILAALVPCASAAPWWPMHFVMVEEPPSSLDALSTLLAASPTLQSTWLAQTTAVLEVPSADIPSLSSVYSPVETTPAVGDADIPDLIPSDISSDTSVLVPQPSSSTGGAPEGLSANQSNGAVITSPRRGGAALLSVCALSALYQDPGKSPQRSDPSKPRK</sequence>
<feature type="region of interest" description="Disordered" evidence="1">
    <location>
        <begin position="109"/>
        <end position="140"/>
    </location>
</feature>
<protein>
    <submittedName>
        <fullName evidence="3">Uncharacterized protein</fullName>
    </submittedName>
</protein>
<name>A0A1X6MWZ2_9APHY</name>
<organism evidence="3 4">
    <name type="scientific">Postia placenta MAD-698-R-SB12</name>
    <dbReference type="NCBI Taxonomy" id="670580"/>
    <lineage>
        <taxon>Eukaryota</taxon>
        <taxon>Fungi</taxon>
        <taxon>Dikarya</taxon>
        <taxon>Basidiomycota</taxon>
        <taxon>Agaricomycotina</taxon>
        <taxon>Agaricomycetes</taxon>
        <taxon>Polyporales</taxon>
        <taxon>Adustoporiaceae</taxon>
        <taxon>Rhodonia</taxon>
    </lineage>
</organism>